<keyword evidence="1" id="KW-1133">Transmembrane helix</keyword>
<evidence type="ECO:0000313" key="3">
    <source>
        <dbReference type="Proteomes" id="UP000637578"/>
    </source>
</evidence>
<dbReference type="AlphaFoldDB" id="A0A8J3CB19"/>
<accession>A0A8J3CB19</accession>
<proteinExistence type="predicted"/>
<organism evidence="2 3">
    <name type="scientific">Longimycelium tulufanense</name>
    <dbReference type="NCBI Taxonomy" id="907463"/>
    <lineage>
        <taxon>Bacteria</taxon>
        <taxon>Bacillati</taxon>
        <taxon>Actinomycetota</taxon>
        <taxon>Actinomycetes</taxon>
        <taxon>Pseudonocardiales</taxon>
        <taxon>Pseudonocardiaceae</taxon>
        <taxon>Longimycelium</taxon>
    </lineage>
</organism>
<sequence length="230" mass="24344">MMRSKTVGYTPAGPTRGPRVVAWAVLVLVVLGLGIGAFVLGRATSPATAQGEGHGEVPLHRGVPVAVRHSVAGSATAAVNYQIAATRVSVGTLDAGGAAEVLLGANASEEVRRTLQPPTAPSEALRQQRSSFAPLSIVVQSYDGQRAVVQVWGVLASSSRVVPTPAGRAGWGRTTVTLEWRSSSWKVVDQQYREGPWPARQGERFDTADGEFVFRYDEIVGGAWAYVPEP</sequence>
<keyword evidence="1" id="KW-0812">Transmembrane</keyword>
<gene>
    <name evidence="2" type="ORF">GCM10012275_43090</name>
</gene>
<dbReference type="EMBL" id="BMMK01000022">
    <property type="protein sequence ID" value="GGM67902.1"/>
    <property type="molecule type" value="Genomic_DNA"/>
</dbReference>
<evidence type="ECO:0000313" key="2">
    <source>
        <dbReference type="EMBL" id="GGM67902.1"/>
    </source>
</evidence>
<keyword evidence="3" id="KW-1185">Reference proteome</keyword>
<dbReference type="Proteomes" id="UP000637578">
    <property type="component" value="Unassembled WGS sequence"/>
</dbReference>
<reference evidence="2" key="2">
    <citation type="submission" date="2020-09" db="EMBL/GenBank/DDBJ databases">
        <authorList>
            <person name="Sun Q."/>
            <person name="Zhou Y."/>
        </authorList>
    </citation>
    <scope>NUCLEOTIDE SEQUENCE</scope>
    <source>
        <strain evidence="2">CGMCC 4.5737</strain>
    </source>
</reference>
<keyword evidence="1" id="KW-0472">Membrane</keyword>
<feature type="transmembrane region" description="Helical" evidence="1">
    <location>
        <begin position="20"/>
        <end position="40"/>
    </location>
</feature>
<name>A0A8J3CB19_9PSEU</name>
<evidence type="ECO:0000256" key="1">
    <source>
        <dbReference type="SAM" id="Phobius"/>
    </source>
</evidence>
<reference evidence="2" key="1">
    <citation type="journal article" date="2014" name="Int. J. Syst. Evol. Microbiol.">
        <title>Complete genome sequence of Corynebacterium casei LMG S-19264T (=DSM 44701T), isolated from a smear-ripened cheese.</title>
        <authorList>
            <consortium name="US DOE Joint Genome Institute (JGI-PGF)"/>
            <person name="Walter F."/>
            <person name="Albersmeier A."/>
            <person name="Kalinowski J."/>
            <person name="Ruckert C."/>
        </authorList>
    </citation>
    <scope>NUCLEOTIDE SEQUENCE</scope>
    <source>
        <strain evidence="2">CGMCC 4.5737</strain>
    </source>
</reference>
<protein>
    <submittedName>
        <fullName evidence="2">Uncharacterized protein</fullName>
    </submittedName>
</protein>
<comment type="caution">
    <text evidence="2">The sequence shown here is derived from an EMBL/GenBank/DDBJ whole genome shotgun (WGS) entry which is preliminary data.</text>
</comment>